<dbReference type="InterPro" id="IPR008040">
    <property type="entry name" value="Hydant_A_N"/>
</dbReference>
<gene>
    <name evidence="4" type="ORF">DOO78_06705</name>
</gene>
<evidence type="ECO:0000259" key="3">
    <source>
        <dbReference type="Pfam" id="PF19278"/>
    </source>
</evidence>
<dbReference type="InterPro" id="IPR045079">
    <property type="entry name" value="Oxoprolinase-like"/>
</dbReference>
<evidence type="ECO:0000313" key="5">
    <source>
        <dbReference type="Proteomes" id="UP000249065"/>
    </source>
</evidence>
<dbReference type="Proteomes" id="UP000249065">
    <property type="component" value="Unassembled WGS sequence"/>
</dbReference>
<dbReference type="SUPFAM" id="SSF53067">
    <property type="entry name" value="Actin-like ATPase domain"/>
    <property type="match status" value="1"/>
</dbReference>
<dbReference type="PANTHER" id="PTHR11365:SF23">
    <property type="entry name" value="HYPOTHETICAL 5-OXOPROLINASE (EUROFUNG)-RELATED"/>
    <property type="match status" value="1"/>
</dbReference>
<feature type="domain" description="Hydantoinase/oxoprolinase N-terminal" evidence="2">
    <location>
        <begin position="23"/>
        <end position="201"/>
    </location>
</feature>
<sequence>MTPPDCLAPEEPGRRRPAGCTYRIGIDVGGTFTDVVGIAGDGSQTLAKAASTPADQSEGVIQGLRNLAAALQLTLGELLQQTLRIVHGTTVATNALLERKGARIGLLTTEGHRDVIEMREGLKPERYDLRLPAPEPLVPRRLRLGVRERLRPDGREELPLDPASLQAAIARLREEKVEGVAIGFLHSWAAPAHEHAAAAAVAAALPDAFVTCSADVLPQIKEFERFSTAAVNAYVGPVVSRYLGRLAGRLEAAGYRGPLFVILSHGGVAPLAEAARLAVGTALSGPAGGVAAAVALAEQGLGQDLVTFDMGGTSTDIALVAGGEATLGRGRSVGGERIALESLDIVTLGAGGGSVAHLGPGGTLQVGPRSAGAVPGPACYGQGGTEPTVTDANLVLGYLDAGNFLGGARQLDRAAAERAVAGLAGRLGIAPAACAAGIHDLVNARMADGVRLATVRRGVDPRDFALLAFGGAAGLHATAVARELGLRRAAVPLFAAGLSAWGMLHTDLRYELSRSVVTPGGLPPDAALRDLFDGLEAEGRARMAGWHGGEVVARRAADMRYGEQVFEIAVPLDEIDWQGADLAGQIRAAFHARHRALFTYDLPEEEVVLVNARLAATGLLPRQAVAGREGGAAAAPAGTRRIRLAGGEVAAPVHRFETLAPDQAIAGPAIVESATTTVLLRPGDAARMDARGWLEIAVPAGG</sequence>
<protein>
    <submittedName>
        <fullName evidence="4">Hydantoinase/oxoprolinase family protein</fullName>
    </submittedName>
</protein>
<reference evidence="5" key="1">
    <citation type="submission" date="2018-06" db="EMBL/GenBank/DDBJ databases">
        <authorList>
            <person name="Khan S.A."/>
        </authorList>
    </citation>
    <scope>NUCLEOTIDE SEQUENCE [LARGE SCALE GENOMIC DNA]</scope>
    <source>
        <strain evidence="5">DB-1506</strain>
    </source>
</reference>
<dbReference type="AlphaFoldDB" id="A0A327MIC0"/>
<dbReference type="Pfam" id="PF05378">
    <property type="entry name" value="Hydant_A_N"/>
    <property type="match status" value="1"/>
</dbReference>
<feature type="domain" description="Hydantoinase A/oxoprolinase" evidence="1">
    <location>
        <begin position="225"/>
        <end position="511"/>
    </location>
</feature>
<dbReference type="GO" id="GO:0017168">
    <property type="term" value="F:5-oxoprolinase (ATP-hydrolyzing) activity"/>
    <property type="evidence" value="ECO:0007669"/>
    <property type="project" value="TreeGrafter"/>
</dbReference>
<dbReference type="GO" id="GO:0006749">
    <property type="term" value="P:glutathione metabolic process"/>
    <property type="evidence" value="ECO:0007669"/>
    <property type="project" value="TreeGrafter"/>
</dbReference>
<comment type="caution">
    <text evidence="4">The sequence shown here is derived from an EMBL/GenBank/DDBJ whole genome shotgun (WGS) entry which is preliminary data.</text>
</comment>
<evidence type="ECO:0000259" key="2">
    <source>
        <dbReference type="Pfam" id="PF05378"/>
    </source>
</evidence>
<dbReference type="Pfam" id="PF19278">
    <property type="entry name" value="Hydant_A_C"/>
    <property type="match status" value="1"/>
</dbReference>
<dbReference type="InterPro" id="IPR043129">
    <property type="entry name" value="ATPase_NBD"/>
</dbReference>
<name>A0A327MIC0_9PROT</name>
<evidence type="ECO:0000313" key="4">
    <source>
        <dbReference type="EMBL" id="RAI59928.1"/>
    </source>
</evidence>
<organism evidence="4 5">
    <name type="scientific">Roseicella frigidaeris</name>
    <dbReference type="NCBI Taxonomy" id="2230885"/>
    <lineage>
        <taxon>Bacteria</taxon>
        <taxon>Pseudomonadati</taxon>
        <taxon>Pseudomonadota</taxon>
        <taxon>Alphaproteobacteria</taxon>
        <taxon>Acetobacterales</taxon>
        <taxon>Roseomonadaceae</taxon>
        <taxon>Roseicella</taxon>
    </lineage>
</organism>
<dbReference type="OrthoDB" id="7314499at2"/>
<dbReference type="Pfam" id="PF01968">
    <property type="entry name" value="Hydantoinase_A"/>
    <property type="match status" value="1"/>
</dbReference>
<dbReference type="GO" id="GO:0005829">
    <property type="term" value="C:cytosol"/>
    <property type="evidence" value="ECO:0007669"/>
    <property type="project" value="TreeGrafter"/>
</dbReference>
<dbReference type="RefSeq" id="WP_111468959.1">
    <property type="nucleotide sequence ID" value="NZ_QLIX01000003.1"/>
</dbReference>
<dbReference type="EMBL" id="QLIX01000003">
    <property type="protein sequence ID" value="RAI59928.1"/>
    <property type="molecule type" value="Genomic_DNA"/>
</dbReference>
<dbReference type="InterPro" id="IPR002821">
    <property type="entry name" value="Hydantoinase_A"/>
</dbReference>
<keyword evidence="5" id="KW-1185">Reference proteome</keyword>
<dbReference type="PANTHER" id="PTHR11365">
    <property type="entry name" value="5-OXOPROLINASE RELATED"/>
    <property type="match status" value="1"/>
</dbReference>
<evidence type="ECO:0000259" key="1">
    <source>
        <dbReference type="Pfam" id="PF01968"/>
    </source>
</evidence>
<accession>A0A327MIC0</accession>
<feature type="domain" description="Acetophenone carboxylase-like C-terminal" evidence="3">
    <location>
        <begin position="619"/>
        <end position="691"/>
    </location>
</feature>
<dbReference type="InterPro" id="IPR049517">
    <property type="entry name" value="ACX-like_C"/>
</dbReference>
<proteinExistence type="predicted"/>